<feature type="region of interest" description="Disordered" evidence="5">
    <location>
        <begin position="1"/>
        <end position="105"/>
    </location>
</feature>
<comment type="subcellular location">
    <subcellularLocation>
        <location evidence="2">Secreted</location>
    </subcellularLocation>
</comment>
<feature type="domain" description="Peptidase M10 serralysin C-terminal" evidence="6">
    <location>
        <begin position="119"/>
        <end position="201"/>
    </location>
</feature>
<dbReference type="PANTHER" id="PTHR38340">
    <property type="entry name" value="S-LAYER PROTEIN"/>
    <property type="match status" value="1"/>
</dbReference>
<dbReference type="InterPro" id="IPR050557">
    <property type="entry name" value="RTX_toxin/Mannuronan_C5-epim"/>
</dbReference>
<evidence type="ECO:0000313" key="7">
    <source>
        <dbReference type="EMBL" id="QKD82703.1"/>
    </source>
</evidence>
<name>A0A6M8BHT0_9CYAN</name>
<evidence type="ECO:0000256" key="4">
    <source>
        <dbReference type="ARBA" id="ARBA00022737"/>
    </source>
</evidence>
<evidence type="ECO:0000256" key="5">
    <source>
        <dbReference type="SAM" id="MobiDB-lite"/>
    </source>
</evidence>
<keyword evidence="3" id="KW-0964">Secreted</keyword>
<protein>
    <recommendedName>
        <fullName evidence="6">Peptidase M10 serralysin C-terminal domain-containing protein</fullName>
    </recommendedName>
</protein>
<dbReference type="InterPro" id="IPR001343">
    <property type="entry name" value="Hemolysn_Ca-bd"/>
</dbReference>
<feature type="compositionally biased region" description="Low complexity" evidence="5">
    <location>
        <begin position="68"/>
        <end position="77"/>
    </location>
</feature>
<dbReference type="SUPFAM" id="SSF51120">
    <property type="entry name" value="beta-Roll"/>
    <property type="match status" value="1"/>
</dbReference>
<proteinExistence type="predicted"/>
<evidence type="ECO:0000313" key="8">
    <source>
        <dbReference type="Proteomes" id="UP000505210"/>
    </source>
</evidence>
<dbReference type="EMBL" id="CP053661">
    <property type="protein sequence ID" value="QKD82703.1"/>
    <property type="molecule type" value="Genomic_DNA"/>
</dbReference>
<evidence type="ECO:0000256" key="1">
    <source>
        <dbReference type="ARBA" id="ARBA00001913"/>
    </source>
</evidence>
<dbReference type="GO" id="GO:0005615">
    <property type="term" value="C:extracellular space"/>
    <property type="evidence" value="ECO:0007669"/>
    <property type="project" value="InterPro"/>
</dbReference>
<dbReference type="InterPro" id="IPR011049">
    <property type="entry name" value="Serralysin-like_metalloprot_C"/>
</dbReference>
<sequence length="233" mass="24354">MSKALSLFLDLDSQHLSSPSRRSRFYSESGEYGESGELGESGEYGESGELGESGEYGESGELGESGEYGESGYGYSSKTKIKGTRGDDRLTGSSNNDKLDGKDGNDYLLSGRGNDYLEGGKGNDTLIGGNGNDSLEGGQGADILTGGVGRDTFEIKYKSNKPGYGFTDTITDFKDGVDRLKLDDVSFASIKIVQGSGSFAGDTLIQLSGTGKTLAVLQGVNASQITAADFVIS</sequence>
<dbReference type="GO" id="GO:0005509">
    <property type="term" value="F:calcium ion binding"/>
    <property type="evidence" value="ECO:0007669"/>
    <property type="project" value="InterPro"/>
</dbReference>
<evidence type="ECO:0000256" key="3">
    <source>
        <dbReference type="ARBA" id="ARBA00022525"/>
    </source>
</evidence>
<evidence type="ECO:0000256" key="2">
    <source>
        <dbReference type="ARBA" id="ARBA00004613"/>
    </source>
</evidence>
<evidence type="ECO:0000259" key="6">
    <source>
        <dbReference type="Pfam" id="PF08548"/>
    </source>
</evidence>
<dbReference type="AlphaFoldDB" id="A0A6M8BHT0"/>
<dbReference type="InterPro" id="IPR013858">
    <property type="entry name" value="Peptidase_M10B_C"/>
</dbReference>
<gene>
    <name evidence="7" type="ORF">HPC62_11385</name>
</gene>
<accession>A0A6M8BHT0</accession>
<dbReference type="PRINTS" id="PR00313">
    <property type="entry name" value="CABNDNGRPT"/>
</dbReference>
<dbReference type="Proteomes" id="UP000505210">
    <property type="component" value="Chromosome"/>
</dbReference>
<organism evidence="7 8">
    <name type="scientific">Thermoleptolyngbya sichuanensis A183</name>
    <dbReference type="NCBI Taxonomy" id="2737172"/>
    <lineage>
        <taxon>Bacteria</taxon>
        <taxon>Bacillati</taxon>
        <taxon>Cyanobacteriota</taxon>
        <taxon>Cyanophyceae</taxon>
        <taxon>Oculatellales</taxon>
        <taxon>Oculatellaceae</taxon>
        <taxon>Thermoleptolyngbya</taxon>
        <taxon>Thermoleptolyngbya sichuanensis</taxon>
    </lineage>
</organism>
<dbReference type="InterPro" id="IPR018511">
    <property type="entry name" value="Hemolysin-typ_Ca-bd_CS"/>
</dbReference>
<dbReference type="Gene3D" id="2.150.10.10">
    <property type="entry name" value="Serralysin-like metalloprotease, C-terminal"/>
    <property type="match status" value="2"/>
</dbReference>
<reference evidence="7 8" key="1">
    <citation type="submission" date="2020-05" db="EMBL/GenBank/DDBJ databases">
        <title>Complete genome sequence of of a novel Thermoleptolyngbya strain isolated from hot springs of Ganzi, Sichuan China.</title>
        <authorList>
            <person name="Tang J."/>
            <person name="Daroch M."/>
            <person name="Li L."/>
            <person name="Waleron K."/>
            <person name="Waleron M."/>
            <person name="Waleron M."/>
        </authorList>
    </citation>
    <scope>NUCLEOTIDE SEQUENCE [LARGE SCALE GENOMIC DNA]</scope>
    <source>
        <strain evidence="7 8">PKUAC-SCTA183</strain>
    </source>
</reference>
<dbReference type="Pfam" id="PF00353">
    <property type="entry name" value="HemolysinCabind"/>
    <property type="match status" value="2"/>
</dbReference>
<dbReference type="RefSeq" id="WP_172355741.1">
    <property type="nucleotide sequence ID" value="NZ_CP053661.1"/>
</dbReference>
<dbReference type="Pfam" id="PF08548">
    <property type="entry name" value="Peptidase_M10_C"/>
    <property type="match status" value="1"/>
</dbReference>
<dbReference type="KEGG" id="theu:HPC62_11385"/>
<dbReference type="PANTHER" id="PTHR38340:SF1">
    <property type="entry name" value="S-LAYER PROTEIN"/>
    <property type="match status" value="1"/>
</dbReference>
<comment type="cofactor">
    <cofactor evidence="1">
        <name>Ca(2+)</name>
        <dbReference type="ChEBI" id="CHEBI:29108"/>
    </cofactor>
</comment>
<keyword evidence="4" id="KW-0677">Repeat</keyword>
<keyword evidence="8" id="KW-1185">Reference proteome</keyword>
<dbReference type="PROSITE" id="PS00330">
    <property type="entry name" value="HEMOLYSIN_CALCIUM"/>
    <property type="match status" value="3"/>
</dbReference>